<keyword evidence="5" id="KW-0130">Cell adhesion</keyword>
<name>A0A387HE73_9ACTN</name>
<evidence type="ECO:0000256" key="9">
    <source>
        <dbReference type="SAM" id="Phobius"/>
    </source>
</evidence>
<dbReference type="KEGG" id="shun:DWB77_01351"/>
<dbReference type="InterPro" id="IPR005528">
    <property type="entry name" value="ChpA-H"/>
</dbReference>
<protein>
    <recommendedName>
        <fullName evidence="11">Chaplin domain-containing protein</fullName>
    </recommendedName>
</protein>
<keyword evidence="2" id="KW-0134">Cell wall</keyword>
<organism evidence="12 13">
    <name type="scientific">Streptomyces hundungensis</name>
    <dbReference type="NCBI Taxonomy" id="1077946"/>
    <lineage>
        <taxon>Bacteria</taxon>
        <taxon>Bacillati</taxon>
        <taxon>Actinomycetota</taxon>
        <taxon>Actinomycetes</taxon>
        <taxon>Kitasatosporales</taxon>
        <taxon>Streptomycetaceae</taxon>
        <taxon>Streptomyces</taxon>
    </lineage>
</organism>
<feature type="chain" id="PRO_5017464305" description="Chaplin domain-containing protein" evidence="10">
    <location>
        <begin position="28"/>
        <end position="227"/>
    </location>
</feature>
<dbReference type="Proteomes" id="UP000271554">
    <property type="component" value="Chromosome"/>
</dbReference>
<keyword evidence="6 7" id="KW-0034">Amyloid</keyword>
<evidence type="ECO:0000313" key="12">
    <source>
        <dbReference type="EMBL" id="AYG79240.1"/>
    </source>
</evidence>
<feature type="domain" description="Chaplin" evidence="11">
    <location>
        <begin position="112"/>
        <end position="152"/>
    </location>
</feature>
<proteinExistence type="predicted"/>
<dbReference type="OrthoDB" id="3544424at2"/>
<feature type="signal peptide" evidence="10">
    <location>
        <begin position="1"/>
        <end position="27"/>
    </location>
</feature>
<keyword evidence="9" id="KW-0812">Transmembrane</keyword>
<dbReference type="RefSeq" id="WP_120720368.1">
    <property type="nucleotide sequence ID" value="NZ_CP032698.1"/>
</dbReference>
<keyword evidence="13" id="KW-1185">Reference proteome</keyword>
<dbReference type="PROSITE" id="PS51884">
    <property type="entry name" value="CHAPLIN"/>
    <property type="match status" value="2"/>
</dbReference>
<sequence>MRRVAMKGLVTAVATGGVLAATGYAYADSNAAGSADSSPGVLAGNAVQLPVHIPVSACGNTVDVLGLLNPSAGNTCANASRAAHAGRAGTPHGAPRAANGGGAHAVGAEKGSPGLLAGNGLELPVDLPVNISGNSIGVVGVLNPAIGNTATNQSAPPPVRHHPAPPTPVVAPPAPPAPAPAHPVAAAPRGAALAHTGADGLGLAIPASAALLLGGGILYRRFRGATR</sequence>
<reference evidence="12 13" key="1">
    <citation type="submission" date="2018-10" db="EMBL/GenBank/DDBJ databases">
        <title>Relationship between Morphology and Antimicrobial Activity in Streptomyces.</title>
        <authorList>
            <person name="Kang H.J."/>
            <person name="Kim S.B."/>
        </authorList>
    </citation>
    <scope>NUCLEOTIDE SEQUENCE [LARGE SCALE GENOMIC DNA]</scope>
    <source>
        <strain evidence="12 13">BH38</strain>
    </source>
</reference>
<keyword evidence="4 10" id="KW-0732">Signal</keyword>
<evidence type="ECO:0000256" key="4">
    <source>
        <dbReference type="ARBA" id="ARBA00022729"/>
    </source>
</evidence>
<keyword evidence="9" id="KW-1133">Transmembrane helix</keyword>
<keyword evidence="9" id="KW-0472">Membrane</keyword>
<evidence type="ECO:0000256" key="6">
    <source>
        <dbReference type="ARBA" id="ARBA00023087"/>
    </source>
</evidence>
<evidence type="ECO:0000256" key="8">
    <source>
        <dbReference type="SAM" id="MobiDB-lite"/>
    </source>
</evidence>
<feature type="transmembrane region" description="Helical" evidence="9">
    <location>
        <begin position="201"/>
        <end position="219"/>
    </location>
</feature>
<evidence type="ECO:0000256" key="5">
    <source>
        <dbReference type="ARBA" id="ARBA00022889"/>
    </source>
</evidence>
<evidence type="ECO:0000259" key="11">
    <source>
        <dbReference type="PROSITE" id="PS51884"/>
    </source>
</evidence>
<dbReference type="GO" id="GO:0007155">
    <property type="term" value="P:cell adhesion"/>
    <property type="evidence" value="ECO:0007669"/>
    <property type="project" value="UniProtKB-KW"/>
</dbReference>
<keyword evidence="3" id="KW-0964">Secreted</keyword>
<evidence type="ECO:0000256" key="7">
    <source>
        <dbReference type="PROSITE-ProRule" id="PRU01232"/>
    </source>
</evidence>
<evidence type="ECO:0000256" key="3">
    <source>
        <dbReference type="ARBA" id="ARBA00022525"/>
    </source>
</evidence>
<evidence type="ECO:0000313" key="13">
    <source>
        <dbReference type="Proteomes" id="UP000271554"/>
    </source>
</evidence>
<evidence type="ECO:0000256" key="10">
    <source>
        <dbReference type="SAM" id="SignalP"/>
    </source>
</evidence>
<feature type="region of interest" description="Disordered" evidence="8">
    <location>
        <begin position="149"/>
        <end position="183"/>
    </location>
</feature>
<evidence type="ECO:0000256" key="2">
    <source>
        <dbReference type="ARBA" id="ARBA00022512"/>
    </source>
</evidence>
<gene>
    <name evidence="12" type="ORF">DWB77_01351</name>
</gene>
<dbReference type="Pfam" id="PF03777">
    <property type="entry name" value="ChpA-C"/>
    <property type="match status" value="2"/>
</dbReference>
<feature type="domain" description="Chaplin" evidence="11">
    <location>
        <begin position="38"/>
        <end position="78"/>
    </location>
</feature>
<comment type="subcellular location">
    <subcellularLocation>
        <location evidence="1">Secreted</location>
        <location evidence="1">Cell wall</location>
    </subcellularLocation>
</comment>
<evidence type="ECO:0000256" key="1">
    <source>
        <dbReference type="ARBA" id="ARBA00004191"/>
    </source>
</evidence>
<feature type="compositionally biased region" description="Pro residues" evidence="8">
    <location>
        <begin position="164"/>
        <end position="181"/>
    </location>
</feature>
<accession>A0A387HE73</accession>
<dbReference type="EMBL" id="CP032698">
    <property type="protein sequence ID" value="AYG79240.1"/>
    <property type="molecule type" value="Genomic_DNA"/>
</dbReference>
<dbReference type="AlphaFoldDB" id="A0A387HE73"/>
<feature type="region of interest" description="Disordered" evidence="8">
    <location>
        <begin position="85"/>
        <end position="106"/>
    </location>
</feature>